<feature type="compositionally biased region" description="Polar residues" evidence="1">
    <location>
        <begin position="418"/>
        <end position="428"/>
    </location>
</feature>
<feature type="compositionally biased region" description="Polar residues" evidence="1">
    <location>
        <begin position="167"/>
        <end position="177"/>
    </location>
</feature>
<feature type="compositionally biased region" description="Low complexity" evidence="1">
    <location>
        <begin position="246"/>
        <end position="261"/>
    </location>
</feature>
<feature type="compositionally biased region" description="Basic and acidic residues" evidence="1">
    <location>
        <begin position="369"/>
        <end position="395"/>
    </location>
</feature>
<feature type="compositionally biased region" description="Basic and acidic residues" evidence="1">
    <location>
        <begin position="429"/>
        <end position="438"/>
    </location>
</feature>
<feature type="region of interest" description="Disordered" evidence="1">
    <location>
        <begin position="88"/>
        <end position="268"/>
    </location>
</feature>
<dbReference type="InParanoid" id="A0A1Y1UB61"/>
<organism evidence="2 3">
    <name type="scientific">Kockovaella imperatae</name>
    <dbReference type="NCBI Taxonomy" id="4999"/>
    <lineage>
        <taxon>Eukaryota</taxon>
        <taxon>Fungi</taxon>
        <taxon>Dikarya</taxon>
        <taxon>Basidiomycota</taxon>
        <taxon>Agaricomycotina</taxon>
        <taxon>Tremellomycetes</taxon>
        <taxon>Tremellales</taxon>
        <taxon>Cuniculitremaceae</taxon>
        <taxon>Kockovaella</taxon>
    </lineage>
</organism>
<evidence type="ECO:0000256" key="1">
    <source>
        <dbReference type="SAM" id="MobiDB-lite"/>
    </source>
</evidence>
<protein>
    <submittedName>
        <fullName evidence="2">Uncharacterized protein</fullName>
    </submittedName>
</protein>
<feature type="region of interest" description="Disordered" evidence="1">
    <location>
        <begin position="495"/>
        <end position="527"/>
    </location>
</feature>
<keyword evidence="3" id="KW-1185">Reference proteome</keyword>
<comment type="caution">
    <text evidence="2">The sequence shown here is derived from an EMBL/GenBank/DDBJ whole genome shotgun (WGS) entry which is preliminary data.</text>
</comment>
<dbReference type="EMBL" id="NBSH01000011">
    <property type="protein sequence ID" value="ORX35242.1"/>
    <property type="molecule type" value="Genomic_DNA"/>
</dbReference>
<dbReference type="AlphaFoldDB" id="A0A1Y1UB61"/>
<evidence type="ECO:0000313" key="2">
    <source>
        <dbReference type="EMBL" id="ORX35242.1"/>
    </source>
</evidence>
<feature type="compositionally biased region" description="Basic and acidic residues" evidence="1">
    <location>
        <begin position="284"/>
        <end position="309"/>
    </location>
</feature>
<sequence length="677" mass="74870">MPGSGNDAWRRGCDELDFSSESDSESEEGGGEDDIDHKEHDYVIDTRTTARAASKSAIQISQERCALQSGQSLRRGITTFKSNPWEQAKQAALERANKVASKSIAPNDPGQSMPGPPRRKGNLACSLVDPDQKPPTPPPFKEPSHPDQPYRKPTGWTTGTGIPILSKVSSDSRNESAQGRKKKAGSEDEEGDNGPTRKKAKTKTGPSKPRKPRAKKETNEITYHRLPAELPKDSPLLQGFERQRSLPVKPAKKAAAPFPLLSPDTESEASRIPDIWELVHGSAAKREESKTAKKCDQSPEMKETAKPRPADSNTIEVIFVSPMNDRDDRQYDDPPTMTHASIASSRYQDISMRSSSDVPYSSPLGRIKGNPDLHAPRPLRAHQEESHADRLDRELTSQTSASRNRKSSRTFTPPAKSAHSTQRSTTSTKMEDSSRDTEWSTTPRTMKEYYGSHVKIDKWPPNVSIPIITKYRPRQAPILYTSPHQDNVRGNLSALFKPSPPQTKGQERHSPHPAHSHTSPQYPGGQPIFMKANTFPGFKKAAILDEIAWNQRRSHEHRSDLREVPTHKQGASFAETDIEQSFAPPFARSSANQASTLRDASLYIPQHGTEDTDRRHSGFANHDVVSLGIPRFTPRSALATPRKPPSTASILARFAHTPRAPSVLPDSTGGQAFPSYR</sequence>
<name>A0A1Y1UB61_9TREE</name>
<feature type="compositionally biased region" description="Polar residues" evidence="1">
    <location>
        <begin position="338"/>
        <end position="359"/>
    </location>
</feature>
<feature type="region of interest" description="Disordered" evidence="1">
    <location>
        <begin position="1"/>
        <end position="41"/>
    </location>
</feature>
<dbReference type="GeneID" id="33560964"/>
<dbReference type="Proteomes" id="UP000193218">
    <property type="component" value="Unassembled WGS sequence"/>
</dbReference>
<gene>
    <name evidence="2" type="ORF">BD324DRAFT_682598</name>
</gene>
<reference evidence="2 3" key="1">
    <citation type="submission" date="2017-03" db="EMBL/GenBank/DDBJ databases">
        <title>Widespread Adenine N6-methylation of Active Genes in Fungi.</title>
        <authorList>
            <consortium name="DOE Joint Genome Institute"/>
            <person name="Mondo S.J."/>
            <person name="Dannebaum R.O."/>
            <person name="Kuo R.C."/>
            <person name="Louie K.B."/>
            <person name="Bewick A.J."/>
            <person name="Labutti K."/>
            <person name="Haridas S."/>
            <person name="Kuo A."/>
            <person name="Salamov A."/>
            <person name="Ahrendt S.R."/>
            <person name="Lau R."/>
            <person name="Bowen B.P."/>
            <person name="Lipzen A."/>
            <person name="Sullivan W."/>
            <person name="Andreopoulos W.B."/>
            <person name="Clum A."/>
            <person name="Lindquist E."/>
            <person name="Daum C."/>
            <person name="Northen T.R."/>
            <person name="Ramamoorthy G."/>
            <person name="Schmitz R.J."/>
            <person name="Gryganskyi A."/>
            <person name="Culley D."/>
            <person name="Magnuson J."/>
            <person name="James T.Y."/>
            <person name="O'Malley M.A."/>
            <person name="Stajich J.E."/>
            <person name="Spatafora J.W."/>
            <person name="Visel A."/>
            <person name="Grigoriev I.V."/>
        </authorList>
    </citation>
    <scope>NUCLEOTIDE SEQUENCE [LARGE SCALE GENOMIC DNA]</scope>
    <source>
        <strain evidence="2 3">NRRL Y-17943</strain>
    </source>
</reference>
<evidence type="ECO:0000313" key="3">
    <source>
        <dbReference type="Proteomes" id="UP000193218"/>
    </source>
</evidence>
<feature type="region of interest" description="Disordered" evidence="1">
    <location>
        <begin position="283"/>
        <end position="441"/>
    </location>
</feature>
<accession>A0A1Y1UB61</accession>
<proteinExistence type="predicted"/>
<dbReference type="RefSeq" id="XP_021869432.1">
    <property type="nucleotide sequence ID" value="XM_022019155.1"/>
</dbReference>
<feature type="compositionally biased region" description="Basic and acidic residues" evidence="1">
    <location>
        <begin position="215"/>
        <end position="232"/>
    </location>
</feature>
<feature type="region of interest" description="Disordered" evidence="1">
    <location>
        <begin position="653"/>
        <end position="677"/>
    </location>
</feature>
<feature type="compositionally biased region" description="Basic residues" evidence="1">
    <location>
        <begin position="196"/>
        <end position="214"/>
    </location>
</feature>
<feature type="compositionally biased region" description="Acidic residues" evidence="1">
    <location>
        <begin position="15"/>
        <end position="34"/>
    </location>
</feature>